<proteinExistence type="predicted"/>
<dbReference type="InterPro" id="IPR007246">
    <property type="entry name" value="Gaa1"/>
</dbReference>
<dbReference type="GO" id="GO:0042765">
    <property type="term" value="C:GPI-anchor transamidase complex"/>
    <property type="evidence" value="ECO:0007669"/>
    <property type="project" value="InterPro"/>
</dbReference>
<protein>
    <submittedName>
        <fullName evidence="2">Uncharacterized protein</fullName>
    </submittedName>
</protein>
<reference evidence="2 3" key="1">
    <citation type="journal article" date="2015" name="Genome Biol. Evol.">
        <title>Comparative Genomics of a Bacterivorous Green Alga Reveals Evolutionary Causalities and Consequences of Phago-Mixotrophic Mode of Nutrition.</title>
        <authorList>
            <person name="Burns J.A."/>
            <person name="Paasch A."/>
            <person name="Narechania A."/>
            <person name="Kim E."/>
        </authorList>
    </citation>
    <scope>NUCLEOTIDE SEQUENCE [LARGE SCALE GENOMIC DNA]</scope>
    <source>
        <strain evidence="2 3">PLY_AMNH</strain>
    </source>
</reference>
<feature type="transmembrane region" description="Helical" evidence="1">
    <location>
        <begin position="453"/>
        <end position="472"/>
    </location>
</feature>
<dbReference type="EMBL" id="LGRX02033309">
    <property type="protein sequence ID" value="KAK3241804.1"/>
    <property type="molecule type" value="Genomic_DNA"/>
</dbReference>
<dbReference type="Proteomes" id="UP001190700">
    <property type="component" value="Unassembled WGS sequence"/>
</dbReference>
<accession>A0AAE0BTV2</accession>
<gene>
    <name evidence="2" type="ORF">CYMTET_48465</name>
</gene>
<sequence>MNFDTKESSAAYTQSRLLSEHLEQFENTAEYGINLHERVFQLLEAERIEVYAQEIACEHLVDEVGGNIVPRKNTFGVARAERADGREGLVVVTPVGNGRGLKEDAFALSVGLALMKYLSRVPWLAKDIVWLVPATGCDPGEAVRLWLSEYYSTSHHSPQAASVLKKTPSPFARAGFIVAALVVDIQDADFNYLSLSLEGDGGMLPNLDLVNVVRHNAANREQFPLFLEGSRPVNHYSPRTTHSFSTYEQQMDTLARFLLRQAEASASGAHGPFKPYAIEALSIVARKSSDPVFARKQKNLNSIQRFRVLARILEASLRSCSSILEKFHQSFFLYLLVSLEKFVPIEMYAPALGLLLGALSLTAAGISLTGHRPPASVFSRLRELYQTKFRRSKKVEAGGSSTTTAIKAAELHVRHEWLGAFILVVTVHLVSYAFGVALASATSRGWGEEFHWANIRVSIFWLLVWMTGLAVLNKMAWRISFVPLPAGIKRVPSLGGLRDRSPNAEELRLRSESKESIRSGKEVEEKLKIELVERWATVKMILLSGQALGWASLGCFNFALALLGALLVVPSCLASHPGPCSAATSEGTEAATEAANKRKRRHNYFGLAIVLLMSPIGLFAVVYGGMGASMMDVARKLFTGSSGWDSLTWPGVCTFGLYVPCSTVCLIITCFL</sequence>
<keyword evidence="1" id="KW-1133">Transmembrane helix</keyword>
<feature type="transmembrane region" description="Helical" evidence="1">
    <location>
        <begin position="646"/>
        <end position="671"/>
    </location>
</feature>
<comment type="caution">
    <text evidence="2">The sequence shown here is derived from an EMBL/GenBank/DDBJ whole genome shotgun (WGS) entry which is preliminary data.</text>
</comment>
<feature type="transmembrane region" description="Helical" evidence="1">
    <location>
        <begin position="604"/>
        <end position="626"/>
    </location>
</feature>
<name>A0AAE0BTV2_9CHLO</name>
<dbReference type="AlphaFoldDB" id="A0AAE0BTV2"/>
<evidence type="ECO:0000256" key="1">
    <source>
        <dbReference type="SAM" id="Phobius"/>
    </source>
</evidence>
<dbReference type="PANTHER" id="PTHR13304">
    <property type="entry name" value="GLYCOSYLPHOSPHATIDYLINOSITOL ANCHOR ATTACHMENT 1 PROTEIN"/>
    <property type="match status" value="1"/>
</dbReference>
<evidence type="ECO:0000313" key="3">
    <source>
        <dbReference type="Proteomes" id="UP001190700"/>
    </source>
</evidence>
<keyword evidence="1" id="KW-0812">Transmembrane</keyword>
<keyword evidence="3" id="KW-1185">Reference proteome</keyword>
<dbReference type="PANTHER" id="PTHR13304:SF0">
    <property type="entry name" value="GLYCOSYLPHOSPHATIDYLINOSITOL ANCHOR ATTACHMENT 1 PROTEIN"/>
    <property type="match status" value="1"/>
</dbReference>
<evidence type="ECO:0000313" key="2">
    <source>
        <dbReference type="EMBL" id="KAK3241804.1"/>
    </source>
</evidence>
<keyword evidence="1" id="KW-0472">Membrane</keyword>
<organism evidence="2 3">
    <name type="scientific">Cymbomonas tetramitiformis</name>
    <dbReference type="NCBI Taxonomy" id="36881"/>
    <lineage>
        <taxon>Eukaryota</taxon>
        <taxon>Viridiplantae</taxon>
        <taxon>Chlorophyta</taxon>
        <taxon>Pyramimonadophyceae</taxon>
        <taxon>Pyramimonadales</taxon>
        <taxon>Pyramimonadaceae</taxon>
        <taxon>Cymbomonas</taxon>
    </lineage>
</organism>
<dbReference type="GO" id="GO:0016255">
    <property type="term" value="P:attachment of GPI anchor to protein"/>
    <property type="evidence" value="ECO:0007669"/>
    <property type="project" value="TreeGrafter"/>
</dbReference>
<dbReference type="Pfam" id="PF04114">
    <property type="entry name" value="Gaa1"/>
    <property type="match status" value="1"/>
</dbReference>
<feature type="transmembrane region" description="Helical" evidence="1">
    <location>
        <begin position="417"/>
        <end position="441"/>
    </location>
</feature>